<sequence length="94" mass="11126">MATIKGGVPTRAFVGLVMLVVIVAMFTVYGWLLFPILYPIMAVVSRQDDRAFWTWELWLKTKFLARNKPYWRAISYSPLAYSRRRPWTRRLGTR</sequence>
<evidence type="ECO:0000256" key="4">
    <source>
        <dbReference type="ARBA" id="ARBA00023136"/>
    </source>
</evidence>
<evidence type="ECO:0000256" key="5">
    <source>
        <dbReference type="SAM" id="Phobius"/>
    </source>
</evidence>
<name>A0A193G4K7_9BORD</name>
<evidence type="ECO:0000313" key="6">
    <source>
        <dbReference type="EMBL" id="ANN74927.1"/>
    </source>
</evidence>
<evidence type="ECO:0000256" key="3">
    <source>
        <dbReference type="ARBA" id="ARBA00022989"/>
    </source>
</evidence>
<dbReference type="GO" id="GO:0016020">
    <property type="term" value="C:membrane"/>
    <property type="evidence" value="ECO:0007669"/>
    <property type="project" value="UniProtKB-SubCell"/>
</dbReference>
<evidence type="ECO:0000313" key="7">
    <source>
        <dbReference type="Proteomes" id="UP000092213"/>
    </source>
</evidence>
<proteinExistence type="predicted"/>
<dbReference type="AlphaFoldDB" id="A0A193G4K7"/>
<accession>A0A193G4K7</accession>
<protein>
    <recommendedName>
        <fullName evidence="8">Type IV secretion system protein VirB3</fullName>
    </recommendedName>
</protein>
<gene>
    <name evidence="6" type="ORF">BAU08_19425</name>
</gene>
<comment type="subcellular location">
    <subcellularLocation>
        <location evidence="1">Membrane</location>
    </subcellularLocation>
</comment>
<keyword evidence="3 5" id="KW-1133">Transmembrane helix</keyword>
<keyword evidence="2 5" id="KW-0812">Transmembrane</keyword>
<keyword evidence="4 5" id="KW-0472">Membrane</keyword>
<dbReference type="InterPro" id="IPR007792">
    <property type="entry name" value="T4SS_VirB3/TrbD/AvhB"/>
</dbReference>
<evidence type="ECO:0000256" key="2">
    <source>
        <dbReference type="ARBA" id="ARBA00022692"/>
    </source>
</evidence>
<reference evidence="6 7" key="1">
    <citation type="submission" date="2016-06" db="EMBL/GenBank/DDBJ databases">
        <title>Complete genome sequences of Bordetella bronchialis and Bordetella flabilis.</title>
        <authorList>
            <person name="LiPuma J.J."/>
            <person name="Spilker T."/>
        </authorList>
    </citation>
    <scope>NUCLEOTIDE SEQUENCE [LARGE SCALE GENOMIC DNA]</scope>
    <source>
        <strain evidence="6 7">AU17976</strain>
    </source>
</reference>
<organism evidence="6 7">
    <name type="scientific">Bordetella bronchialis</name>
    <dbReference type="NCBI Taxonomy" id="463025"/>
    <lineage>
        <taxon>Bacteria</taxon>
        <taxon>Pseudomonadati</taxon>
        <taxon>Pseudomonadota</taxon>
        <taxon>Betaproteobacteria</taxon>
        <taxon>Burkholderiales</taxon>
        <taxon>Alcaligenaceae</taxon>
        <taxon>Bordetella</taxon>
    </lineage>
</organism>
<dbReference type="Proteomes" id="UP000092213">
    <property type="component" value="Chromosome"/>
</dbReference>
<evidence type="ECO:0000256" key="1">
    <source>
        <dbReference type="ARBA" id="ARBA00004370"/>
    </source>
</evidence>
<dbReference type="EMBL" id="CP016171">
    <property type="protein sequence ID" value="ANN74927.1"/>
    <property type="molecule type" value="Genomic_DNA"/>
</dbReference>
<dbReference type="Pfam" id="PF05101">
    <property type="entry name" value="VirB3"/>
    <property type="match status" value="1"/>
</dbReference>
<evidence type="ECO:0008006" key="8">
    <source>
        <dbReference type="Google" id="ProtNLM"/>
    </source>
</evidence>
<dbReference type="STRING" id="463025.BAU08_19425"/>
<feature type="transmembrane region" description="Helical" evidence="5">
    <location>
        <begin position="12"/>
        <end position="38"/>
    </location>
</feature>